<comment type="caution">
    <text evidence="3">The sequence shown here is derived from an EMBL/GenBank/DDBJ whole genome shotgun (WGS) entry which is preliminary data.</text>
</comment>
<reference evidence="3" key="1">
    <citation type="submission" date="2023-10" db="EMBL/GenBank/DDBJ databases">
        <authorList>
            <person name="Chen Y."/>
            <person name="Shah S."/>
            <person name="Dougan E. K."/>
            <person name="Thang M."/>
            <person name="Chan C."/>
        </authorList>
    </citation>
    <scope>NUCLEOTIDE SEQUENCE [LARGE SCALE GENOMIC DNA]</scope>
</reference>
<evidence type="ECO:0000313" key="4">
    <source>
        <dbReference type="Proteomes" id="UP001189429"/>
    </source>
</evidence>
<evidence type="ECO:0000313" key="3">
    <source>
        <dbReference type="EMBL" id="CAK0889533.1"/>
    </source>
</evidence>
<feature type="region of interest" description="Disordered" evidence="1">
    <location>
        <begin position="176"/>
        <end position="199"/>
    </location>
</feature>
<dbReference type="Proteomes" id="UP001189429">
    <property type="component" value="Unassembled WGS sequence"/>
</dbReference>
<sequence>MEDSTQSYRIKDIKFFGSARRVLLQSANGPCPLLALCNVLLLRNQLQISEDQRYISFHELLEMVSNLLFELNGRSGDLDQTTSSRDANIQESLSSCLNILPKLNAGLDVNCKFSGPTDFEYTQELAVFDLLDISLFHGWVVSKQDETAYAAFGDLSYNQIIEKLIALEEARSTEEARQVAVSEGREPPEESPEEASRRARDIETGLCIKDFMDRTASQLSYEGLLALHEAVRERQLAVFFRNSHFCTMLKHNGDVYLLCTDIAFGASHVCWEKLDEVDGDTSYYDADFRENTAADGDAAALAAAQALQEQAFATLGPGVPVADLGGDADALFAMQLQQQEAFAAAQQAGAAQHYGDLQASQQQQQAPQA</sequence>
<dbReference type="InterPro" id="IPR007518">
    <property type="entry name" value="MINDY"/>
</dbReference>
<evidence type="ECO:0000256" key="1">
    <source>
        <dbReference type="SAM" id="MobiDB-lite"/>
    </source>
</evidence>
<keyword evidence="4" id="KW-1185">Reference proteome</keyword>
<feature type="domain" description="MINDY deubiquitinase" evidence="2">
    <location>
        <begin position="7"/>
        <end position="288"/>
    </location>
</feature>
<proteinExistence type="predicted"/>
<protein>
    <recommendedName>
        <fullName evidence="2">MINDY deubiquitinase domain-containing protein</fullName>
    </recommendedName>
</protein>
<name>A0ABN9WS44_9DINO</name>
<dbReference type="EMBL" id="CAUYUJ010019228">
    <property type="protein sequence ID" value="CAK0889533.1"/>
    <property type="molecule type" value="Genomic_DNA"/>
</dbReference>
<dbReference type="InterPro" id="IPR033979">
    <property type="entry name" value="MINDY_domain"/>
</dbReference>
<dbReference type="PANTHER" id="PTHR18063">
    <property type="entry name" value="NF-E2 INDUCIBLE PROTEIN"/>
    <property type="match status" value="1"/>
</dbReference>
<evidence type="ECO:0000259" key="2">
    <source>
        <dbReference type="Pfam" id="PF04424"/>
    </source>
</evidence>
<gene>
    <name evidence="3" type="ORF">PCOR1329_LOCUS70038</name>
</gene>
<dbReference type="PANTHER" id="PTHR18063:SF6">
    <property type="entry name" value="UBIQUITIN CARBOXYL-TERMINAL HYDROLASE"/>
    <property type="match status" value="1"/>
</dbReference>
<dbReference type="Pfam" id="PF04424">
    <property type="entry name" value="MINDY_DUB"/>
    <property type="match status" value="1"/>
</dbReference>
<feature type="non-terminal residue" evidence="3">
    <location>
        <position position="369"/>
    </location>
</feature>
<accession>A0ABN9WS44</accession>
<organism evidence="3 4">
    <name type="scientific">Prorocentrum cordatum</name>
    <dbReference type="NCBI Taxonomy" id="2364126"/>
    <lineage>
        <taxon>Eukaryota</taxon>
        <taxon>Sar</taxon>
        <taxon>Alveolata</taxon>
        <taxon>Dinophyceae</taxon>
        <taxon>Prorocentrales</taxon>
        <taxon>Prorocentraceae</taxon>
        <taxon>Prorocentrum</taxon>
    </lineage>
</organism>